<gene>
    <name evidence="3" type="ORF">GTP44_02520</name>
</gene>
<sequence>MGAYDEAILRSGGLAQAAAQLDQQLSGFVQASVTLERQRRDACRVDGLIVGTGQRDFTKDNVSYTLRHANEEFQLIDVPGIEGDERQYAPLVEAAVAKAHLVFYVNGTNKKPEKETAQKIGRYLRRGSQVCPVVNVRGLADAYEFDEDREALRTRGLPGTAMKQTMEVLRDALGDEVLLPGLTIQGMMAFSGLAMLDGATTIHPSRDDLLARQRGLLACFDSPGELEQLSRIDKVAAVLRAKARTFREDIVESNKVKVRELLAENIQLLQARHDHHSAFVKRLKPEFKKCKEAIDGALDSFERVLRAGRSNAWSGFFNRLSDDAHDIVADNFGDNDEIDRLIKRSFRNRREVTEEQLTTQLDEQQAVLQENLEQALNRLMEDVQRVDFEHRAASQAQGAAFRFADTGIDMDLDLKDWGWIAFDIGSYAATGFAIGSAFPGIGNAIGAIAGAVVGALVSLAKFFTSRESRIRKAQAQVQDKIDDLRHEVMGRIEKDADILVGTIRKAVDEDCVAAVDQQLAHITEPLAIIKKQLALMARIKQLLEQMPHGTIQAIRPR</sequence>
<keyword evidence="2" id="KW-0472">Membrane</keyword>
<keyword evidence="2" id="KW-1133">Transmembrane helix</keyword>
<evidence type="ECO:0000313" key="3">
    <source>
        <dbReference type="EMBL" id="MYM80836.1"/>
    </source>
</evidence>
<accession>A0A6L8MGI9</accession>
<evidence type="ECO:0000313" key="4">
    <source>
        <dbReference type="Proteomes" id="UP000474565"/>
    </source>
</evidence>
<keyword evidence="1" id="KW-0175">Coiled coil</keyword>
<feature type="coiled-coil region" evidence="1">
    <location>
        <begin position="354"/>
        <end position="389"/>
    </location>
</feature>
<protein>
    <recommendedName>
        <fullName evidence="5">DUF1269 domain-containing protein</fullName>
    </recommendedName>
</protein>
<evidence type="ECO:0000256" key="1">
    <source>
        <dbReference type="SAM" id="Coils"/>
    </source>
</evidence>
<dbReference type="InterPro" id="IPR027417">
    <property type="entry name" value="P-loop_NTPase"/>
</dbReference>
<reference evidence="3 4" key="1">
    <citation type="submission" date="2019-12" db="EMBL/GenBank/DDBJ databases">
        <title>Novel species isolated from a subtropical stream in China.</title>
        <authorList>
            <person name="Lu H."/>
        </authorList>
    </citation>
    <scope>NUCLEOTIDE SEQUENCE [LARGE SCALE GENOMIC DNA]</scope>
    <source>
        <strain evidence="3 4">FT50W</strain>
    </source>
</reference>
<dbReference type="RefSeq" id="WP_161018164.1">
    <property type="nucleotide sequence ID" value="NZ_WWCP01000001.1"/>
</dbReference>
<evidence type="ECO:0008006" key="5">
    <source>
        <dbReference type="Google" id="ProtNLM"/>
    </source>
</evidence>
<dbReference type="Gene3D" id="3.40.50.300">
    <property type="entry name" value="P-loop containing nucleotide triphosphate hydrolases"/>
    <property type="match status" value="1"/>
</dbReference>
<dbReference type="EMBL" id="WWCP01000001">
    <property type="protein sequence ID" value="MYM80836.1"/>
    <property type="molecule type" value="Genomic_DNA"/>
</dbReference>
<organism evidence="3 4">
    <name type="scientific">Duganella lactea</name>
    <dbReference type="NCBI Taxonomy" id="2692173"/>
    <lineage>
        <taxon>Bacteria</taxon>
        <taxon>Pseudomonadati</taxon>
        <taxon>Pseudomonadota</taxon>
        <taxon>Betaproteobacteria</taxon>
        <taxon>Burkholderiales</taxon>
        <taxon>Oxalobacteraceae</taxon>
        <taxon>Telluria group</taxon>
        <taxon>Duganella</taxon>
    </lineage>
</organism>
<name>A0A6L8MGI9_9BURK</name>
<evidence type="ECO:0000256" key="2">
    <source>
        <dbReference type="SAM" id="Phobius"/>
    </source>
</evidence>
<feature type="transmembrane region" description="Helical" evidence="2">
    <location>
        <begin position="444"/>
        <end position="463"/>
    </location>
</feature>
<dbReference type="AlphaFoldDB" id="A0A6L8MGI9"/>
<keyword evidence="2" id="KW-0812">Transmembrane</keyword>
<dbReference type="Proteomes" id="UP000474565">
    <property type="component" value="Unassembled WGS sequence"/>
</dbReference>
<comment type="caution">
    <text evidence="3">The sequence shown here is derived from an EMBL/GenBank/DDBJ whole genome shotgun (WGS) entry which is preliminary data.</text>
</comment>
<proteinExistence type="predicted"/>